<comment type="caution">
    <text evidence="1">The sequence shown here is derived from an EMBL/GenBank/DDBJ whole genome shotgun (WGS) entry which is preliminary data.</text>
</comment>
<dbReference type="Proteomes" id="UP000193685">
    <property type="component" value="Unassembled WGS sequence"/>
</dbReference>
<name>A0A1Y2EVU9_PROLT</name>
<evidence type="ECO:0000313" key="1">
    <source>
        <dbReference type="EMBL" id="ORY75721.1"/>
    </source>
</evidence>
<gene>
    <name evidence="1" type="ORF">BCR37DRAFT_389555</name>
</gene>
<dbReference type="EMBL" id="MCFI01000025">
    <property type="protein sequence ID" value="ORY75721.1"/>
    <property type="molecule type" value="Genomic_DNA"/>
</dbReference>
<dbReference type="AlphaFoldDB" id="A0A1Y2EVU9"/>
<evidence type="ECO:0000313" key="2">
    <source>
        <dbReference type="Proteomes" id="UP000193685"/>
    </source>
</evidence>
<protein>
    <submittedName>
        <fullName evidence="1">Uncharacterized protein</fullName>
    </submittedName>
</protein>
<accession>A0A1Y2EVU9</accession>
<proteinExistence type="predicted"/>
<sequence length="347" mass="38214">MAQKYSCASFTMIRKSSNQCDVWLYSSMSVSFCRGAIVADLSLKTHRASVGSLHLSSSAQQTLPDRKGQKATSKILNTCVKAGARLGSSGQAKQSQALDNQFQILTSHNLCAHSPSATLFVSQPGITLACDSLHQEYIITIKPSSLVEQASGRNYSFGKDLATKLHICAMLCTLQDDTGTLLLKQMDKELQDAPLMAIVNNQAPFATALDMAVALAFHLAQLTTTESQLVAVRLLRLFQRRFSQAFTIALCRTHPTVLQRMATRDWNSERERKLHTQRLTLFLHMAQSLAHESSCEALWLLLGSEFFKYALASDRDPEDFKLAVRLLAALAHADVSDVSPRGILPGR</sequence>
<dbReference type="RefSeq" id="XP_040722369.1">
    <property type="nucleotide sequence ID" value="XM_040870744.1"/>
</dbReference>
<organism evidence="1 2">
    <name type="scientific">Protomyces lactucae-debilis</name>
    <dbReference type="NCBI Taxonomy" id="2754530"/>
    <lineage>
        <taxon>Eukaryota</taxon>
        <taxon>Fungi</taxon>
        <taxon>Dikarya</taxon>
        <taxon>Ascomycota</taxon>
        <taxon>Taphrinomycotina</taxon>
        <taxon>Taphrinomycetes</taxon>
        <taxon>Taphrinales</taxon>
        <taxon>Protomycetaceae</taxon>
        <taxon>Protomyces</taxon>
    </lineage>
</organism>
<reference evidence="1 2" key="1">
    <citation type="submission" date="2016-07" db="EMBL/GenBank/DDBJ databases">
        <title>Pervasive Adenine N6-methylation of Active Genes in Fungi.</title>
        <authorList>
            <consortium name="DOE Joint Genome Institute"/>
            <person name="Mondo S.J."/>
            <person name="Dannebaum R.O."/>
            <person name="Kuo R.C."/>
            <person name="Labutti K."/>
            <person name="Haridas S."/>
            <person name="Kuo A."/>
            <person name="Salamov A."/>
            <person name="Ahrendt S.R."/>
            <person name="Lipzen A."/>
            <person name="Sullivan W."/>
            <person name="Andreopoulos W.B."/>
            <person name="Clum A."/>
            <person name="Lindquist E."/>
            <person name="Daum C."/>
            <person name="Ramamoorthy G.K."/>
            <person name="Gryganskyi A."/>
            <person name="Culley D."/>
            <person name="Magnuson J.K."/>
            <person name="James T.Y."/>
            <person name="O'Malley M.A."/>
            <person name="Stajich J.E."/>
            <person name="Spatafora J.W."/>
            <person name="Visel A."/>
            <person name="Grigoriev I.V."/>
        </authorList>
    </citation>
    <scope>NUCLEOTIDE SEQUENCE [LARGE SCALE GENOMIC DNA]</scope>
    <source>
        <strain evidence="1 2">12-1054</strain>
    </source>
</reference>
<dbReference type="GeneID" id="63787343"/>
<keyword evidence="2" id="KW-1185">Reference proteome</keyword>